<evidence type="ECO:0000313" key="1">
    <source>
        <dbReference type="EMBL" id="GBM38571.1"/>
    </source>
</evidence>
<proteinExistence type="predicted"/>
<organism evidence="1 2">
    <name type="scientific">Araneus ventricosus</name>
    <name type="common">Orbweaver spider</name>
    <name type="synonym">Epeira ventricosa</name>
    <dbReference type="NCBI Taxonomy" id="182803"/>
    <lineage>
        <taxon>Eukaryota</taxon>
        <taxon>Metazoa</taxon>
        <taxon>Ecdysozoa</taxon>
        <taxon>Arthropoda</taxon>
        <taxon>Chelicerata</taxon>
        <taxon>Arachnida</taxon>
        <taxon>Araneae</taxon>
        <taxon>Araneomorphae</taxon>
        <taxon>Entelegynae</taxon>
        <taxon>Araneoidea</taxon>
        <taxon>Araneidae</taxon>
        <taxon>Araneus</taxon>
    </lineage>
</organism>
<gene>
    <name evidence="1" type="ORF">AVEN_71679_1</name>
</gene>
<reference evidence="1 2" key="1">
    <citation type="journal article" date="2019" name="Sci. Rep.">
        <title>Orb-weaving spider Araneus ventricosus genome elucidates the spidroin gene catalogue.</title>
        <authorList>
            <person name="Kono N."/>
            <person name="Nakamura H."/>
            <person name="Ohtoshi R."/>
            <person name="Moran D.A.P."/>
            <person name="Shinohara A."/>
            <person name="Yoshida Y."/>
            <person name="Fujiwara M."/>
            <person name="Mori M."/>
            <person name="Tomita M."/>
            <person name="Arakawa K."/>
        </authorList>
    </citation>
    <scope>NUCLEOTIDE SEQUENCE [LARGE SCALE GENOMIC DNA]</scope>
</reference>
<accession>A0A4Y2FBK4</accession>
<protein>
    <submittedName>
        <fullName evidence="1">Uncharacterized protein</fullName>
    </submittedName>
</protein>
<evidence type="ECO:0000313" key="2">
    <source>
        <dbReference type="Proteomes" id="UP000499080"/>
    </source>
</evidence>
<keyword evidence="2" id="KW-1185">Reference proteome</keyword>
<comment type="caution">
    <text evidence="1">The sequence shown here is derived from an EMBL/GenBank/DDBJ whole genome shotgun (WGS) entry which is preliminary data.</text>
</comment>
<name>A0A4Y2FBK4_ARAVE</name>
<dbReference type="EMBL" id="BGPR01000872">
    <property type="protein sequence ID" value="GBM38571.1"/>
    <property type="molecule type" value="Genomic_DNA"/>
</dbReference>
<dbReference type="AlphaFoldDB" id="A0A4Y2FBK4"/>
<sequence>MKAGYDRKSSTETIILVNSRFLSDFGENPSTGVCVSLQQSSKQSFLPYRRLVFGQTRPTNRLRYGQTASRASIQLLKLPPRDRTITTPETELSNYITPSVLSLNYSREGVI</sequence>
<dbReference type="Proteomes" id="UP000499080">
    <property type="component" value="Unassembled WGS sequence"/>
</dbReference>